<accession>A0A9W7FFG6</accession>
<dbReference type="AlphaFoldDB" id="A0A9W7FFG6"/>
<reference evidence="3" key="1">
    <citation type="journal article" date="2023" name="Commun. Biol.">
        <title>Genome analysis of Parmales, the sister group of diatoms, reveals the evolutionary specialization of diatoms from phago-mixotrophs to photoautotrophs.</title>
        <authorList>
            <person name="Ban H."/>
            <person name="Sato S."/>
            <person name="Yoshikawa S."/>
            <person name="Yamada K."/>
            <person name="Nakamura Y."/>
            <person name="Ichinomiya M."/>
            <person name="Sato N."/>
            <person name="Blanc-Mathieu R."/>
            <person name="Endo H."/>
            <person name="Kuwata A."/>
            <person name="Ogata H."/>
        </authorList>
    </citation>
    <scope>NUCLEOTIDE SEQUENCE [LARGE SCALE GENOMIC DNA]</scope>
    <source>
        <strain evidence="3">NIES 3699</strain>
    </source>
</reference>
<evidence type="ECO:0000313" key="3">
    <source>
        <dbReference type="Proteomes" id="UP001165160"/>
    </source>
</evidence>
<feature type="region of interest" description="Disordered" evidence="1">
    <location>
        <begin position="30"/>
        <end position="54"/>
    </location>
</feature>
<gene>
    <name evidence="2" type="ORF">TrVE_jg4510</name>
</gene>
<dbReference type="EMBL" id="BRXX01000426">
    <property type="protein sequence ID" value="GMI11185.1"/>
    <property type="molecule type" value="Genomic_DNA"/>
</dbReference>
<organism evidence="2 3">
    <name type="scientific">Triparma verrucosa</name>
    <dbReference type="NCBI Taxonomy" id="1606542"/>
    <lineage>
        <taxon>Eukaryota</taxon>
        <taxon>Sar</taxon>
        <taxon>Stramenopiles</taxon>
        <taxon>Ochrophyta</taxon>
        <taxon>Bolidophyceae</taxon>
        <taxon>Parmales</taxon>
        <taxon>Triparmaceae</taxon>
        <taxon>Triparma</taxon>
    </lineage>
</organism>
<evidence type="ECO:0000256" key="1">
    <source>
        <dbReference type="SAM" id="MobiDB-lite"/>
    </source>
</evidence>
<name>A0A9W7FFG6_9STRA</name>
<comment type="caution">
    <text evidence="2">The sequence shown here is derived from an EMBL/GenBank/DDBJ whole genome shotgun (WGS) entry which is preliminary data.</text>
</comment>
<protein>
    <submittedName>
        <fullName evidence="2">Uncharacterized protein</fullName>
    </submittedName>
</protein>
<keyword evidence="3" id="KW-1185">Reference proteome</keyword>
<dbReference type="Proteomes" id="UP001165160">
    <property type="component" value="Unassembled WGS sequence"/>
</dbReference>
<proteinExistence type="predicted"/>
<sequence>MLKSLERCYELSSSKDIESDEEVVKPDLSALERSFAMSEDEEEDSVEPIPDSTVPNADLSALERSFSKKSSYAASALDPNLTASPTTSLHPLTSRIVSSITLSSSPLKTVNIFTPLTSLYKSQSKLNSENDVNQIYDHNILNDIVTEVGRTLGCDLCYSSACKNTTVPVLKTINEFDTSNSGSYIPSTSSIIIVNARTLSDTIWIRDLIKKGCEVVLINPMVEVVRGEEVFVLEPFEIVSLGKFLIIGSESFVDVFWKEAEEYEYIGRKEGGWRVEDVMGIVRGYLDKRGNG</sequence>
<evidence type="ECO:0000313" key="2">
    <source>
        <dbReference type="EMBL" id="GMI11185.1"/>
    </source>
</evidence>